<organism evidence="2 3">
    <name type="scientific">Loktanella salsilacus</name>
    <dbReference type="NCBI Taxonomy" id="195913"/>
    <lineage>
        <taxon>Bacteria</taxon>
        <taxon>Pseudomonadati</taxon>
        <taxon>Pseudomonadota</taxon>
        <taxon>Alphaproteobacteria</taxon>
        <taxon>Rhodobacterales</taxon>
        <taxon>Roseobacteraceae</taxon>
        <taxon>Loktanella</taxon>
    </lineage>
</organism>
<evidence type="ECO:0000313" key="3">
    <source>
        <dbReference type="Proteomes" id="UP000199550"/>
    </source>
</evidence>
<dbReference type="EMBL" id="FOTF01000009">
    <property type="protein sequence ID" value="SFL17429.1"/>
    <property type="molecule type" value="Genomic_DNA"/>
</dbReference>
<gene>
    <name evidence="2" type="ORF">SAMN04488004_109106</name>
</gene>
<proteinExistence type="predicted"/>
<dbReference type="InterPro" id="IPR001173">
    <property type="entry name" value="Glyco_trans_2-like"/>
</dbReference>
<dbReference type="PANTHER" id="PTHR43685">
    <property type="entry name" value="GLYCOSYLTRANSFERASE"/>
    <property type="match status" value="1"/>
</dbReference>
<sequence length="312" mass="33963">MSMSAPHHPRADTLRITLAIATLGRRTDLGQALNDLTRQTRRPDRVIVSATGQGDIDDTAVRQCCVPVSVMFGAKGLTRQRNLVLDHLEDADVVLFLDDDFVMANDFVQKLEDLFIRVPSIVVATGQVQADGIGTAGLTHDAAHAILEGMQSPAPDGLVEVNNGYGCNMAFRTAPIRDNALRFDENLPLYGWLEDVDFSRRVAAFGRCVKSTSLRGVHLGTKAGRTSGIKLGYSQVANPFYLMRGAIMQPGHALRLIGGNMLANAAKSLRPEPWVDRRGRLRGNFAAVADLLRGTAHPLRVLDMKGRTDDPT</sequence>
<reference evidence="2 3" key="1">
    <citation type="submission" date="2016-10" db="EMBL/GenBank/DDBJ databases">
        <authorList>
            <person name="de Groot N.N."/>
        </authorList>
    </citation>
    <scope>NUCLEOTIDE SEQUENCE [LARGE SCALE GENOMIC DNA]</scope>
    <source>
        <strain evidence="2 3">DSM 16199</strain>
    </source>
</reference>
<dbReference type="GO" id="GO:0016740">
    <property type="term" value="F:transferase activity"/>
    <property type="evidence" value="ECO:0007669"/>
    <property type="project" value="UniProtKB-KW"/>
</dbReference>
<dbReference type="InterPro" id="IPR050834">
    <property type="entry name" value="Glycosyltransf_2"/>
</dbReference>
<dbReference type="AlphaFoldDB" id="A0A1I4FIZ9"/>
<name>A0A1I4FIZ9_9RHOB</name>
<dbReference type="Proteomes" id="UP000199550">
    <property type="component" value="Unassembled WGS sequence"/>
</dbReference>
<dbReference type="InterPro" id="IPR029044">
    <property type="entry name" value="Nucleotide-diphossugar_trans"/>
</dbReference>
<protein>
    <submittedName>
        <fullName evidence="2">Glycosyltransferase, GT2 family</fullName>
    </submittedName>
</protein>
<keyword evidence="3" id="KW-1185">Reference proteome</keyword>
<keyword evidence="2" id="KW-0808">Transferase</keyword>
<dbReference type="RefSeq" id="WP_217646855.1">
    <property type="nucleotide sequence ID" value="NZ_FOTF01000009.1"/>
</dbReference>
<dbReference type="STRING" id="195913.SAMN04488004_109106"/>
<dbReference type="Pfam" id="PF00535">
    <property type="entry name" value="Glycos_transf_2"/>
    <property type="match status" value="1"/>
</dbReference>
<feature type="domain" description="Glycosyltransferase 2-like" evidence="1">
    <location>
        <begin position="19"/>
        <end position="138"/>
    </location>
</feature>
<accession>A0A1I4FIZ9</accession>
<dbReference type="PANTHER" id="PTHR43685:SF2">
    <property type="entry name" value="GLYCOSYLTRANSFERASE 2-LIKE DOMAIN-CONTAINING PROTEIN"/>
    <property type="match status" value="1"/>
</dbReference>
<dbReference type="Gene3D" id="3.90.550.10">
    <property type="entry name" value="Spore Coat Polysaccharide Biosynthesis Protein SpsA, Chain A"/>
    <property type="match status" value="1"/>
</dbReference>
<dbReference type="SUPFAM" id="SSF53448">
    <property type="entry name" value="Nucleotide-diphospho-sugar transferases"/>
    <property type="match status" value="1"/>
</dbReference>
<evidence type="ECO:0000313" key="2">
    <source>
        <dbReference type="EMBL" id="SFL17429.1"/>
    </source>
</evidence>
<evidence type="ECO:0000259" key="1">
    <source>
        <dbReference type="Pfam" id="PF00535"/>
    </source>
</evidence>